<proteinExistence type="predicted"/>
<evidence type="ECO:0000256" key="5">
    <source>
        <dbReference type="PROSITE-ProRule" id="PRU00333"/>
    </source>
</evidence>
<feature type="binding site" evidence="5">
    <location>
        <position position="331"/>
    </location>
    <ligand>
        <name>Zn(2+)</name>
        <dbReference type="ChEBI" id="CHEBI:29105"/>
    </ligand>
</feature>
<dbReference type="Proteomes" id="UP000268291">
    <property type="component" value="Unassembled WGS sequence"/>
</dbReference>
<keyword evidence="1 5" id="KW-0489">Methyltransferase</keyword>
<dbReference type="InterPro" id="IPR051486">
    <property type="entry name" value="Hcy_S-methyltransferase"/>
</dbReference>
<evidence type="ECO:0000256" key="2">
    <source>
        <dbReference type="ARBA" id="ARBA00022679"/>
    </source>
</evidence>
<evidence type="ECO:0000313" key="7">
    <source>
        <dbReference type="EMBL" id="RUQ86559.1"/>
    </source>
</evidence>
<keyword evidence="2 5" id="KW-0808">Transferase</keyword>
<evidence type="ECO:0000313" key="8">
    <source>
        <dbReference type="Proteomes" id="UP000268291"/>
    </source>
</evidence>
<feature type="binding site" evidence="5">
    <location>
        <position position="268"/>
    </location>
    <ligand>
        <name>Zn(2+)</name>
        <dbReference type="ChEBI" id="CHEBI:29105"/>
    </ligand>
</feature>
<dbReference type="InterPro" id="IPR003726">
    <property type="entry name" value="HCY_dom"/>
</dbReference>
<protein>
    <submittedName>
        <fullName evidence="7">Homocysteine S-methyltransferase</fullName>
        <ecNumber evidence="7">2.1.1.10</ecNumber>
    </submittedName>
</protein>
<dbReference type="InterPro" id="IPR036589">
    <property type="entry name" value="HCY_dom_sf"/>
</dbReference>
<dbReference type="PROSITE" id="PS50970">
    <property type="entry name" value="HCY"/>
    <property type="match status" value="1"/>
</dbReference>
<dbReference type="EMBL" id="RZGY01000001">
    <property type="protein sequence ID" value="RUQ86559.1"/>
    <property type="molecule type" value="Genomic_DNA"/>
</dbReference>
<dbReference type="PANTHER" id="PTHR46015">
    <property type="entry name" value="ZGC:172121"/>
    <property type="match status" value="1"/>
</dbReference>
<gene>
    <name evidence="7" type="ORF">ELQ93_06140</name>
</gene>
<keyword evidence="3 5" id="KW-0479">Metal-binding</keyword>
<feature type="domain" description="Hcy-binding" evidence="6">
    <location>
        <begin position="52"/>
        <end position="346"/>
    </location>
</feature>
<comment type="caution">
    <text evidence="7">The sequence shown here is derived from an EMBL/GenBank/DDBJ whole genome shotgun (WGS) entry which is preliminary data.</text>
</comment>
<dbReference type="SUPFAM" id="SSF82282">
    <property type="entry name" value="Homocysteine S-methyltransferase"/>
    <property type="match status" value="1"/>
</dbReference>
<dbReference type="Gene3D" id="3.20.20.330">
    <property type="entry name" value="Homocysteine-binding-like domain"/>
    <property type="match status" value="1"/>
</dbReference>
<reference evidence="7 8" key="1">
    <citation type="submission" date="2018-12" db="EMBL/GenBank/DDBJ databases">
        <authorList>
            <person name="hu s."/>
            <person name="Xu Y."/>
            <person name="Xu B."/>
            <person name="Li F."/>
        </authorList>
    </citation>
    <scope>NUCLEOTIDE SEQUENCE [LARGE SCALE GENOMIC DNA]</scope>
    <source>
        <strain evidence="7 8">KSW2-17</strain>
    </source>
</reference>
<organism evidence="7 8">
    <name type="scientific">Labedella gwakjiensis</name>
    <dbReference type="NCBI Taxonomy" id="390269"/>
    <lineage>
        <taxon>Bacteria</taxon>
        <taxon>Bacillati</taxon>
        <taxon>Actinomycetota</taxon>
        <taxon>Actinomycetes</taxon>
        <taxon>Micrococcales</taxon>
        <taxon>Microbacteriaceae</taxon>
        <taxon>Labedella</taxon>
    </lineage>
</organism>
<dbReference type="EC" id="2.1.1.10" evidence="7"/>
<dbReference type="GO" id="GO:0032259">
    <property type="term" value="P:methylation"/>
    <property type="evidence" value="ECO:0007669"/>
    <property type="project" value="UniProtKB-KW"/>
</dbReference>
<dbReference type="PIRSF" id="PIRSF037505">
    <property type="entry name" value="Betaine_HMT"/>
    <property type="match status" value="1"/>
</dbReference>
<feature type="binding site" evidence="5">
    <location>
        <position position="332"/>
    </location>
    <ligand>
        <name>Zn(2+)</name>
        <dbReference type="ChEBI" id="CHEBI:29105"/>
    </ligand>
</feature>
<accession>A0ABY0CAL2</accession>
<dbReference type="NCBIfam" id="NF007020">
    <property type="entry name" value="PRK09485.1"/>
    <property type="match status" value="1"/>
</dbReference>
<keyword evidence="4 5" id="KW-0862">Zinc</keyword>
<dbReference type="GO" id="GO:0008168">
    <property type="term" value="F:methyltransferase activity"/>
    <property type="evidence" value="ECO:0007669"/>
    <property type="project" value="UniProtKB-KW"/>
</dbReference>
<sequence>MRRVAVPSPASRVGVSSVALITRSTIYPSGVFRHEGSSNPSPRRRAPYTAEVGSFTDLLGASPVVLDGGLGTLLDARGYDASGHLWSARVLREEPDAIASAHDAFFAAGARIATSASYQVSSDGFLRAGLSETEAARALGTSVRLARESAERAGTGHVVAASVGPYGATLADGSEYHGRYGRTVAELEAWHRPRIERLWAAGPDVLAIETIPSLAEAEAVARALDGTGAVAWLSVTVAGGVTRSGDSLHDVFSVADETPEIAATGVNCCAPIEVTTALRAVAHATRKPAVVYPNSGEEWDAKNRRWMGSPALPSDLLAEWLNEGAALIGGCCRVAPEHIATIADTVRRPRP</sequence>
<evidence type="ECO:0000256" key="3">
    <source>
        <dbReference type="ARBA" id="ARBA00022723"/>
    </source>
</evidence>
<dbReference type="PANTHER" id="PTHR46015:SF1">
    <property type="entry name" value="HOMOCYSTEINE S-METHYLTRANSFERASE-LIKE ISOFORM 1"/>
    <property type="match status" value="1"/>
</dbReference>
<dbReference type="InterPro" id="IPR017226">
    <property type="entry name" value="BHMT-like"/>
</dbReference>
<evidence type="ECO:0000259" key="6">
    <source>
        <dbReference type="PROSITE" id="PS50970"/>
    </source>
</evidence>
<dbReference type="Pfam" id="PF02574">
    <property type="entry name" value="S-methyl_trans"/>
    <property type="match status" value="1"/>
</dbReference>
<evidence type="ECO:0000256" key="4">
    <source>
        <dbReference type="ARBA" id="ARBA00022833"/>
    </source>
</evidence>
<evidence type="ECO:0000256" key="1">
    <source>
        <dbReference type="ARBA" id="ARBA00022603"/>
    </source>
</evidence>
<name>A0ABY0CAL2_9MICO</name>
<comment type="cofactor">
    <cofactor evidence="5">
        <name>Zn(2+)</name>
        <dbReference type="ChEBI" id="CHEBI:29105"/>
    </cofactor>
</comment>
<keyword evidence="8" id="KW-1185">Reference proteome</keyword>